<dbReference type="PANTHER" id="PTHR35891">
    <property type="entry name" value="THIOL:DISULFIDE INTERCHANGE PROTEIN DSBA"/>
    <property type="match status" value="1"/>
</dbReference>
<evidence type="ECO:0000256" key="7">
    <source>
        <dbReference type="PIRNR" id="PIRNR001488"/>
    </source>
</evidence>
<evidence type="ECO:0000313" key="14">
    <source>
        <dbReference type="Proteomes" id="UP000241954"/>
    </source>
</evidence>
<dbReference type="STRING" id="56192.UB38_13370"/>
<dbReference type="Proteomes" id="UP000241954">
    <property type="component" value="Unassembled WGS sequence"/>
</dbReference>
<feature type="signal peptide" evidence="9">
    <location>
        <begin position="1"/>
        <end position="20"/>
    </location>
</feature>
<evidence type="ECO:0000256" key="2">
    <source>
        <dbReference type="ARBA" id="ARBA00005791"/>
    </source>
</evidence>
<evidence type="ECO:0000259" key="10">
    <source>
        <dbReference type="PROSITE" id="PS51352"/>
    </source>
</evidence>
<feature type="domain" description="Thioredoxin" evidence="10">
    <location>
        <begin position="7"/>
        <end position="199"/>
    </location>
</feature>
<accession>A0A0D8P731</accession>
<evidence type="ECO:0000256" key="8">
    <source>
        <dbReference type="PIRSR" id="PIRSR001488-1"/>
    </source>
</evidence>
<dbReference type="GO" id="GO:0015036">
    <property type="term" value="F:disulfide oxidoreductase activity"/>
    <property type="evidence" value="ECO:0007669"/>
    <property type="project" value="UniProtKB-ARBA"/>
</dbReference>
<protein>
    <recommendedName>
        <fullName evidence="7">Thiol:disulfide interchange protein</fullName>
    </recommendedName>
</protein>
<dbReference type="InterPro" id="IPR001853">
    <property type="entry name" value="DSBA-like_thioredoxin_dom"/>
</dbReference>
<dbReference type="InterPro" id="IPR013766">
    <property type="entry name" value="Thioredoxin_domain"/>
</dbReference>
<dbReference type="SUPFAM" id="SSF52833">
    <property type="entry name" value="Thioredoxin-like"/>
    <property type="match status" value="1"/>
</dbReference>
<name>A0A0D8P731_9GAMM</name>
<dbReference type="EMBL" id="PYLW01000018">
    <property type="protein sequence ID" value="PSV94300.1"/>
    <property type="molecule type" value="Genomic_DNA"/>
</dbReference>
<evidence type="ECO:0000313" key="11">
    <source>
        <dbReference type="EMBL" id="PSV94300.1"/>
    </source>
</evidence>
<evidence type="ECO:0000256" key="4">
    <source>
        <dbReference type="ARBA" id="ARBA00022764"/>
    </source>
</evidence>
<keyword evidence="6" id="KW-0676">Redox-active center</keyword>
<keyword evidence="4 7" id="KW-0574">Periplasm</keyword>
<dbReference type="InterPro" id="IPR050824">
    <property type="entry name" value="Thiol_disulfide_DsbA"/>
</dbReference>
<dbReference type="PANTHER" id="PTHR35891:SF2">
    <property type="entry name" value="THIOL:DISULFIDE INTERCHANGE PROTEIN DSBA"/>
    <property type="match status" value="1"/>
</dbReference>
<evidence type="ECO:0000256" key="9">
    <source>
        <dbReference type="SAM" id="SignalP"/>
    </source>
</evidence>
<feature type="chain" id="PRO_5030006006" description="Thiol:disulfide interchange protein" evidence="9">
    <location>
        <begin position="21"/>
        <end position="200"/>
    </location>
</feature>
<comment type="similarity">
    <text evidence="2">Belongs to the thioredoxin family. DsbA subfamily.</text>
</comment>
<sequence length="200" mass="22327">MMKNLLALVSAALLSFSVHAAKFTEGDYYKVLDQPQSSTPIVTEFFSLYCPHCFQFEPMIRELKTKLPDNAKLQKMHVSFMGGPMGKVMSKAFATAVVLNDSDKMLPVLFNRIHTLNQPPRDEAEVRQIFIDEGVPAAEFDGAFNSFAVNSMVSRFDKAFNDAGLTGVPAVVVNNKYLVQTGKIKSADEYFELVNFLLKK</sequence>
<dbReference type="OrthoDB" id="9784896at2"/>
<keyword evidence="3 9" id="KW-0732">Signal</keyword>
<organism evidence="11 14">
    <name type="scientific">Photobacterium iliopiscarium</name>
    <dbReference type="NCBI Taxonomy" id="56192"/>
    <lineage>
        <taxon>Bacteria</taxon>
        <taxon>Pseudomonadati</taxon>
        <taxon>Pseudomonadota</taxon>
        <taxon>Gammaproteobacteria</taxon>
        <taxon>Vibrionales</taxon>
        <taxon>Vibrionaceae</taxon>
        <taxon>Photobacterium</taxon>
    </lineage>
</organism>
<dbReference type="PROSITE" id="PS51352">
    <property type="entry name" value="THIOREDOXIN_2"/>
    <property type="match status" value="1"/>
</dbReference>
<dbReference type="CDD" id="cd03019">
    <property type="entry name" value="DsbA_DsbA"/>
    <property type="match status" value="1"/>
</dbReference>
<dbReference type="InterPro" id="IPR017937">
    <property type="entry name" value="Thioredoxin_CS"/>
</dbReference>
<comment type="subcellular location">
    <subcellularLocation>
        <location evidence="1 7">Periplasm</location>
    </subcellularLocation>
</comment>
<dbReference type="GO" id="GO:0042597">
    <property type="term" value="C:periplasmic space"/>
    <property type="evidence" value="ECO:0007669"/>
    <property type="project" value="UniProtKB-SubCell"/>
</dbReference>
<evidence type="ECO:0000256" key="1">
    <source>
        <dbReference type="ARBA" id="ARBA00004418"/>
    </source>
</evidence>
<dbReference type="Gene3D" id="3.40.30.10">
    <property type="entry name" value="Glutaredoxin"/>
    <property type="match status" value="1"/>
</dbReference>
<feature type="disulfide bond" description="Redox-active" evidence="8">
    <location>
        <begin position="50"/>
        <end position="53"/>
    </location>
</feature>
<evidence type="ECO:0000313" key="12">
    <source>
        <dbReference type="EMBL" id="PSW94674.1"/>
    </source>
</evidence>
<dbReference type="Pfam" id="PF01323">
    <property type="entry name" value="DSBA"/>
    <property type="match status" value="1"/>
</dbReference>
<dbReference type="InterPro" id="IPR036249">
    <property type="entry name" value="Thioredoxin-like_sf"/>
</dbReference>
<evidence type="ECO:0000256" key="6">
    <source>
        <dbReference type="ARBA" id="ARBA00023284"/>
    </source>
</evidence>
<dbReference type="EMBL" id="PYOP01000020">
    <property type="protein sequence ID" value="PSW94674.1"/>
    <property type="molecule type" value="Genomic_DNA"/>
</dbReference>
<reference evidence="11 14" key="1">
    <citation type="submission" date="2018-01" db="EMBL/GenBank/DDBJ databases">
        <title>Whole genome sequencing of Histamine producing bacteria.</title>
        <authorList>
            <person name="Butler K."/>
        </authorList>
    </citation>
    <scope>NUCLEOTIDE SEQUENCE [LARGE SCALE GENOMIC DNA]</scope>
    <source>
        <strain evidence="12 13">ATCC 51761</strain>
        <strain evidence="11 14">NCIMB 13481</strain>
    </source>
</reference>
<keyword evidence="13" id="KW-1185">Reference proteome</keyword>
<gene>
    <name evidence="11" type="ORF">C9I88_14730</name>
    <name evidence="12" type="ORF">C9J52_12805</name>
</gene>
<evidence type="ECO:0000256" key="5">
    <source>
        <dbReference type="ARBA" id="ARBA00023157"/>
    </source>
</evidence>
<evidence type="ECO:0000313" key="13">
    <source>
        <dbReference type="Proteomes" id="UP000241190"/>
    </source>
</evidence>
<dbReference type="PROSITE" id="PS00194">
    <property type="entry name" value="THIOREDOXIN_1"/>
    <property type="match status" value="1"/>
</dbReference>
<dbReference type="Proteomes" id="UP000241190">
    <property type="component" value="Unassembled WGS sequence"/>
</dbReference>
<proteinExistence type="inferred from homology"/>
<dbReference type="InterPro" id="IPR023205">
    <property type="entry name" value="DsbA/DsbL"/>
</dbReference>
<keyword evidence="5 7" id="KW-1015">Disulfide bond</keyword>
<dbReference type="PIRSF" id="PIRSF001488">
    <property type="entry name" value="Tdi_protein"/>
    <property type="match status" value="1"/>
</dbReference>
<comment type="caution">
    <text evidence="11">The sequence shown here is derived from an EMBL/GenBank/DDBJ whole genome shotgun (WGS) entry which is preliminary data.</text>
</comment>
<evidence type="ECO:0000256" key="3">
    <source>
        <dbReference type="ARBA" id="ARBA00022729"/>
    </source>
</evidence>
<dbReference type="AlphaFoldDB" id="A0A0D8P731"/>